<reference evidence="4" key="1">
    <citation type="submission" date="2021-06" db="EMBL/GenBank/DDBJ databases">
        <authorList>
            <person name="Criscuolo A."/>
        </authorList>
    </citation>
    <scope>NUCLEOTIDE SEQUENCE</scope>
    <source>
        <strain evidence="4">CIP111803</strain>
    </source>
</reference>
<keyword evidence="5" id="KW-1185">Reference proteome</keyword>
<organism evidence="4 5">
    <name type="scientific">Leucobacter soli</name>
    <dbReference type="NCBI Taxonomy" id="2812850"/>
    <lineage>
        <taxon>Bacteria</taxon>
        <taxon>Bacillati</taxon>
        <taxon>Actinomycetota</taxon>
        <taxon>Actinomycetes</taxon>
        <taxon>Micrococcales</taxon>
        <taxon>Microbacteriaceae</taxon>
        <taxon>Leucobacter</taxon>
    </lineage>
</organism>
<keyword evidence="2" id="KW-0067">ATP-binding</keyword>
<dbReference type="Pfam" id="PF02661">
    <property type="entry name" value="Fic"/>
    <property type="match status" value="1"/>
</dbReference>
<dbReference type="PANTHER" id="PTHR13504:SF38">
    <property type="entry name" value="FIDO DOMAIN-CONTAINING PROTEIN"/>
    <property type="match status" value="1"/>
</dbReference>
<dbReference type="PANTHER" id="PTHR13504">
    <property type="entry name" value="FIDO DOMAIN-CONTAINING PROTEIN DDB_G0283145"/>
    <property type="match status" value="1"/>
</dbReference>
<feature type="active site" evidence="1">
    <location>
        <position position="29"/>
    </location>
</feature>
<dbReference type="GO" id="GO:0005524">
    <property type="term" value="F:ATP binding"/>
    <property type="evidence" value="ECO:0007669"/>
    <property type="project" value="UniProtKB-KW"/>
</dbReference>
<dbReference type="PROSITE" id="PS51459">
    <property type="entry name" value="FIDO"/>
    <property type="match status" value="1"/>
</dbReference>
<protein>
    <recommendedName>
        <fullName evidence="3">Fido domain-containing protein</fullName>
    </recommendedName>
</protein>
<dbReference type="AlphaFoldDB" id="A0A916JX02"/>
<comment type="caution">
    <text evidence="4">The sequence shown here is derived from an EMBL/GenBank/DDBJ whole genome shotgun (WGS) entry which is preliminary data.</text>
</comment>
<sequence>MDWMKADHSDEIDPVVAAAMSHYQFETLHPFMDGNGRVGRYLIVLHLQAAGVLSEPTLTVSPWFESRRGEYYDRLFDVSAREDWNAYIEFFSRGLESAADQTKDQMLSLVAVQAELKDRLRASNLRADTAHALVDLAVANPSFTVKRVEQELGVSYQRANKLVRQLKDLEILQVLDDSAYKKRFYSPSVLAVLIG</sequence>
<gene>
    <name evidence="4" type="ORF">LEUCIP111803_01135</name>
</gene>
<feature type="domain" description="Fido" evidence="3">
    <location>
        <begin position="1"/>
        <end position="93"/>
    </location>
</feature>
<feature type="binding site" evidence="2">
    <location>
        <begin position="33"/>
        <end position="40"/>
    </location>
    <ligand>
        <name>ATP</name>
        <dbReference type="ChEBI" id="CHEBI:30616"/>
    </ligand>
</feature>
<name>A0A916JX02_9MICO</name>
<proteinExistence type="predicted"/>
<evidence type="ECO:0000313" key="4">
    <source>
        <dbReference type="EMBL" id="CAG7608615.1"/>
    </source>
</evidence>
<dbReference type="InterPro" id="IPR003812">
    <property type="entry name" value="Fido"/>
</dbReference>
<dbReference type="EMBL" id="CAJVAP010000010">
    <property type="protein sequence ID" value="CAG7608615.1"/>
    <property type="molecule type" value="Genomic_DNA"/>
</dbReference>
<feature type="binding site" evidence="2">
    <location>
        <begin position="71"/>
        <end position="72"/>
    </location>
    <ligand>
        <name>ATP</name>
        <dbReference type="ChEBI" id="CHEBI:30616"/>
    </ligand>
</feature>
<evidence type="ECO:0000256" key="2">
    <source>
        <dbReference type="PIRSR" id="PIRSR640198-2"/>
    </source>
</evidence>
<evidence type="ECO:0000256" key="1">
    <source>
        <dbReference type="PIRSR" id="PIRSR640198-1"/>
    </source>
</evidence>
<accession>A0A916JX02</accession>
<dbReference type="Proteomes" id="UP000693892">
    <property type="component" value="Unassembled WGS sequence"/>
</dbReference>
<dbReference type="InterPro" id="IPR040198">
    <property type="entry name" value="Fido_containing"/>
</dbReference>
<keyword evidence="2" id="KW-0547">Nucleotide-binding</keyword>
<evidence type="ECO:0000259" key="3">
    <source>
        <dbReference type="PROSITE" id="PS51459"/>
    </source>
</evidence>
<evidence type="ECO:0000313" key="5">
    <source>
        <dbReference type="Proteomes" id="UP000693892"/>
    </source>
</evidence>